<dbReference type="CDD" id="cd11041">
    <property type="entry name" value="CYP503A1-like"/>
    <property type="match status" value="1"/>
</dbReference>
<evidence type="ECO:0000256" key="6">
    <source>
        <dbReference type="ARBA" id="ARBA00023004"/>
    </source>
</evidence>
<dbReference type="AlphaFoldDB" id="A0A6A5YHY6"/>
<dbReference type="GO" id="GO:0016705">
    <property type="term" value="F:oxidoreductase activity, acting on paired donors, with incorporation or reduction of molecular oxygen"/>
    <property type="evidence" value="ECO:0007669"/>
    <property type="project" value="InterPro"/>
</dbReference>
<dbReference type="GO" id="GO:0005506">
    <property type="term" value="F:iron ion binding"/>
    <property type="evidence" value="ECO:0007669"/>
    <property type="project" value="InterPro"/>
</dbReference>
<organism evidence="10 11">
    <name type="scientific">Lophiotrema nucula</name>
    <dbReference type="NCBI Taxonomy" id="690887"/>
    <lineage>
        <taxon>Eukaryota</taxon>
        <taxon>Fungi</taxon>
        <taxon>Dikarya</taxon>
        <taxon>Ascomycota</taxon>
        <taxon>Pezizomycotina</taxon>
        <taxon>Dothideomycetes</taxon>
        <taxon>Pleosporomycetidae</taxon>
        <taxon>Pleosporales</taxon>
        <taxon>Lophiotremataceae</taxon>
        <taxon>Lophiotrema</taxon>
    </lineage>
</organism>
<dbReference type="PROSITE" id="PS00086">
    <property type="entry name" value="CYTOCHROME_P450"/>
    <property type="match status" value="1"/>
</dbReference>
<keyword evidence="11" id="KW-1185">Reference proteome</keyword>
<evidence type="ECO:0000256" key="2">
    <source>
        <dbReference type="ARBA" id="ARBA00004685"/>
    </source>
</evidence>
<dbReference type="OrthoDB" id="1844152at2759"/>
<dbReference type="EMBL" id="ML977363">
    <property type="protein sequence ID" value="KAF2106334.1"/>
    <property type="molecule type" value="Genomic_DNA"/>
</dbReference>
<dbReference type="PRINTS" id="PR00465">
    <property type="entry name" value="EP450IV"/>
</dbReference>
<evidence type="ECO:0000256" key="8">
    <source>
        <dbReference type="PIRSR" id="PIRSR602403-1"/>
    </source>
</evidence>
<comment type="cofactor">
    <cofactor evidence="1 8">
        <name>heme</name>
        <dbReference type="ChEBI" id="CHEBI:30413"/>
    </cofactor>
</comment>
<evidence type="ECO:0000256" key="4">
    <source>
        <dbReference type="ARBA" id="ARBA00022723"/>
    </source>
</evidence>
<accession>A0A6A5YHY6</accession>
<protein>
    <submittedName>
        <fullName evidence="10">Cytochrome P450</fullName>
    </submittedName>
</protein>
<name>A0A6A5YHY6_9PLEO</name>
<dbReference type="InterPro" id="IPR036396">
    <property type="entry name" value="Cyt_P450_sf"/>
</dbReference>
<evidence type="ECO:0000313" key="10">
    <source>
        <dbReference type="EMBL" id="KAF2106334.1"/>
    </source>
</evidence>
<dbReference type="GO" id="GO:0004497">
    <property type="term" value="F:monooxygenase activity"/>
    <property type="evidence" value="ECO:0007669"/>
    <property type="project" value="UniProtKB-KW"/>
</dbReference>
<keyword evidence="5 9" id="KW-0560">Oxidoreductase</keyword>
<keyword evidence="4 8" id="KW-0479">Metal-binding</keyword>
<reference evidence="10" key="1">
    <citation type="journal article" date="2020" name="Stud. Mycol.">
        <title>101 Dothideomycetes genomes: a test case for predicting lifestyles and emergence of pathogens.</title>
        <authorList>
            <person name="Haridas S."/>
            <person name="Albert R."/>
            <person name="Binder M."/>
            <person name="Bloem J."/>
            <person name="Labutti K."/>
            <person name="Salamov A."/>
            <person name="Andreopoulos B."/>
            <person name="Baker S."/>
            <person name="Barry K."/>
            <person name="Bills G."/>
            <person name="Bluhm B."/>
            <person name="Cannon C."/>
            <person name="Castanera R."/>
            <person name="Culley D."/>
            <person name="Daum C."/>
            <person name="Ezra D."/>
            <person name="Gonzalez J."/>
            <person name="Henrissat B."/>
            <person name="Kuo A."/>
            <person name="Liang C."/>
            <person name="Lipzen A."/>
            <person name="Lutzoni F."/>
            <person name="Magnuson J."/>
            <person name="Mondo S."/>
            <person name="Nolan M."/>
            <person name="Ohm R."/>
            <person name="Pangilinan J."/>
            <person name="Park H.-J."/>
            <person name="Ramirez L."/>
            <person name="Alfaro M."/>
            <person name="Sun H."/>
            <person name="Tritt A."/>
            <person name="Yoshinaga Y."/>
            <person name="Zwiers L.-H."/>
            <person name="Turgeon B."/>
            <person name="Goodwin S."/>
            <person name="Spatafora J."/>
            <person name="Crous P."/>
            <person name="Grigoriev I."/>
        </authorList>
    </citation>
    <scope>NUCLEOTIDE SEQUENCE</scope>
    <source>
        <strain evidence="10">CBS 627.86</strain>
    </source>
</reference>
<dbReference type="InterPro" id="IPR002403">
    <property type="entry name" value="Cyt_P450_E_grp-IV"/>
</dbReference>
<evidence type="ECO:0000313" key="11">
    <source>
        <dbReference type="Proteomes" id="UP000799770"/>
    </source>
</evidence>
<dbReference type="InterPro" id="IPR001128">
    <property type="entry name" value="Cyt_P450"/>
</dbReference>
<dbReference type="PANTHER" id="PTHR46206:SF6">
    <property type="entry name" value="CYTOCHROME P450 MONOOXYGENASE AN1598-RELATED"/>
    <property type="match status" value="1"/>
</dbReference>
<dbReference type="InterPro" id="IPR017972">
    <property type="entry name" value="Cyt_P450_CS"/>
</dbReference>
<dbReference type="GO" id="GO:0020037">
    <property type="term" value="F:heme binding"/>
    <property type="evidence" value="ECO:0007669"/>
    <property type="project" value="InterPro"/>
</dbReference>
<evidence type="ECO:0000256" key="9">
    <source>
        <dbReference type="RuleBase" id="RU000461"/>
    </source>
</evidence>
<dbReference type="Gene3D" id="1.10.630.10">
    <property type="entry name" value="Cytochrome P450"/>
    <property type="match status" value="1"/>
</dbReference>
<dbReference type="Proteomes" id="UP000799770">
    <property type="component" value="Unassembled WGS sequence"/>
</dbReference>
<keyword evidence="8 9" id="KW-0349">Heme</keyword>
<dbReference type="PANTHER" id="PTHR46206">
    <property type="entry name" value="CYTOCHROME P450"/>
    <property type="match status" value="1"/>
</dbReference>
<keyword evidence="6 8" id="KW-0408">Iron</keyword>
<sequence length="500" mass="56729">MLFADAKILALVGIVLIAILLRKYLQTQDPSLRFPVVGDAKTLDIRAALEEGNRKYPNSSWRLPLPDPIVIIPRWAAGEIKSLAENKISLNKEIFIRMLGRFTMLGEDDDEMVAVVKQDLTRALPNLFETIVDEVKFGLNNILRQGASKETEPQELSLYENMARVIALVSGRIFVGLPLSRDEHWIYSSITYTSEGVTVAESPVLRPYSPFVRWLISPFLSQVRSLRKHQAFIREKVKPLIADHLEKRQQGTTEKRDSSNGKFLDWLLARYKYEVDATRIARDYLLVAAGAIPIASGLLSQVLLELATRPQHAQTLRKELNDVIGKTGWKHAALAELQHLDSFLKETQRLNPHVLAMMPRRVMSPITLSNGETLQPGTSVAVSNHSINTSAELYPKPLEFQPDRFYELRRTCSAQDQRKYLFSNSTLEFMNFGYGTHTCPGRNFASDELKIIVAYLLSNYDFELVSKSKPDNWTLGIVQIPDPTAKLRFTKRAPIRELEI</sequence>
<proteinExistence type="inferred from homology"/>
<evidence type="ECO:0000256" key="5">
    <source>
        <dbReference type="ARBA" id="ARBA00023002"/>
    </source>
</evidence>
<keyword evidence="7 9" id="KW-0503">Monooxygenase</keyword>
<evidence type="ECO:0000256" key="3">
    <source>
        <dbReference type="ARBA" id="ARBA00010617"/>
    </source>
</evidence>
<dbReference type="SUPFAM" id="SSF48264">
    <property type="entry name" value="Cytochrome P450"/>
    <property type="match status" value="1"/>
</dbReference>
<dbReference type="Pfam" id="PF00067">
    <property type="entry name" value="p450"/>
    <property type="match status" value="1"/>
</dbReference>
<gene>
    <name evidence="10" type="ORF">BDV96DRAFT_654722</name>
</gene>
<comment type="pathway">
    <text evidence="2">Mycotoxin biosynthesis.</text>
</comment>
<feature type="binding site" description="axial binding residue" evidence="8">
    <location>
        <position position="439"/>
    </location>
    <ligand>
        <name>heme</name>
        <dbReference type="ChEBI" id="CHEBI:30413"/>
    </ligand>
    <ligandPart>
        <name>Fe</name>
        <dbReference type="ChEBI" id="CHEBI:18248"/>
    </ligandPart>
</feature>
<evidence type="ECO:0000256" key="7">
    <source>
        <dbReference type="ARBA" id="ARBA00023033"/>
    </source>
</evidence>
<comment type="similarity">
    <text evidence="3 9">Belongs to the cytochrome P450 family.</text>
</comment>
<evidence type="ECO:0000256" key="1">
    <source>
        <dbReference type="ARBA" id="ARBA00001971"/>
    </source>
</evidence>